<comment type="caution">
    <text evidence="2">The sequence shown here is derived from an EMBL/GenBank/DDBJ whole genome shotgun (WGS) entry which is preliminary data.</text>
</comment>
<sequence length="109" mass="11914">MPHRVAAPRKAAALAARPGLRPLISPTGRFRPRHPPGSPQGPDHARPLPSAPPLRSDPDRQRRHAFKRFLAGPSGARNSGVCHLRVLGHAPTSFILFVYLSPKLCLQKE</sequence>
<organism evidence="2 3">
    <name type="scientific">Pleurodeles waltl</name>
    <name type="common">Iberian ribbed newt</name>
    <dbReference type="NCBI Taxonomy" id="8319"/>
    <lineage>
        <taxon>Eukaryota</taxon>
        <taxon>Metazoa</taxon>
        <taxon>Chordata</taxon>
        <taxon>Craniata</taxon>
        <taxon>Vertebrata</taxon>
        <taxon>Euteleostomi</taxon>
        <taxon>Amphibia</taxon>
        <taxon>Batrachia</taxon>
        <taxon>Caudata</taxon>
        <taxon>Salamandroidea</taxon>
        <taxon>Salamandridae</taxon>
        <taxon>Pleurodelinae</taxon>
        <taxon>Pleurodeles</taxon>
    </lineage>
</organism>
<feature type="compositionally biased region" description="Low complexity" evidence="1">
    <location>
        <begin position="8"/>
        <end position="23"/>
    </location>
</feature>
<keyword evidence="3" id="KW-1185">Reference proteome</keyword>
<evidence type="ECO:0000313" key="3">
    <source>
        <dbReference type="Proteomes" id="UP001066276"/>
    </source>
</evidence>
<name>A0AAV7U6I1_PLEWA</name>
<dbReference type="Proteomes" id="UP001066276">
    <property type="component" value="Chromosome 3_1"/>
</dbReference>
<protein>
    <submittedName>
        <fullName evidence="2">Uncharacterized protein</fullName>
    </submittedName>
</protein>
<reference evidence="2" key="1">
    <citation type="journal article" date="2022" name="bioRxiv">
        <title>Sequencing and chromosome-scale assembly of the giantPleurodeles waltlgenome.</title>
        <authorList>
            <person name="Brown T."/>
            <person name="Elewa A."/>
            <person name="Iarovenko S."/>
            <person name="Subramanian E."/>
            <person name="Araus A.J."/>
            <person name="Petzold A."/>
            <person name="Susuki M."/>
            <person name="Suzuki K.-i.T."/>
            <person name="Hayashi T."/>
            <person name="Toyoda A."/>
            <person name="Oliveira C."/>
            <person name="Osipova E."/>
            <person name="Leigh N.D."/>
            <person name="Simon A."/>
            <person name="Yun M.H."/>
        </authorList>
    </citation>
    <scope>NUCLEOTIDE SEQUENCE</scope>
    <source>
        <strain evidence="2">20211129_DDA</strain>
        <tissue evidence="2">Liver</tissue>
    </source>
</reference>
<gene>
    <name evidence="2" type="ORF">NDU88_001445</name>
</gene>
<accession>A0AAV7U6I1</accession>
<dbReference type="AlphaFoldDB" id="A0AAV7U6I1"/>
<evidence type="ECO:0000313" key="2">
    <source>
        <dbReference type="EMBL" id="KAJ1184642.1"/>
    </source>
</evidence>
<proteinExistence type="predicted"/>
<feature type="region of interest" description="Disordered" evidence="1">
    <location>
        <begin position="1"/>
        <end position="78"/>
    </location>
</feature>
<dbReference type="EMBL" id="JANPWB010000005">
    <property type="protein sequence ID" value="KAJ1184642.1"/>
    <property type="molecule type" value="Genomic_DNA"/>
</dbReference>
<evidence type="ECO:0000256" key="1">
    <source>
        <dbReference type="SAM" id="MobiDB-lite"/>
    </source>
</evidence>